<dbReference type="InterPro" id="IPR043140">
    <property type="entry name" value="Ribosomal_uS14_sf"/>
</dbReference>
<dbReference type="InterPro" id="IPR001209">
    <property type="entry name" value="Ribosomal_uS14"/>
</dbReference>
<dbReference type="InterPro" id="IPR002347">
    <property type="entry name" value="SDR_fam"/>
</dbReference>
<evidence type="ECO:0000313" key="7">
    <source>
        <dbReference type="Proteomes" id="UP000243579"/>
    </source>
</evidence>
<organism evidence="6 7">
    <name type="scientific">Achlya hypogyna</name>
    <name type="common">Oomycete</name>
    <name type="synonym">Protoachlya hypogyna</name>
    <dbReference type="NCBI Taxonomy" id="1202772"/>
    <lineage>
        <taxon>Eukaryota</taxon>
        <taxon>Sar</taxon>
        <taxon>Stramenopiles</taxon>
        <taxon>Oomycota</taxon>
        <taxon>Saprolegniomycetes</taxon>
        <taxon>Saprolegniales</taxon>
        <taxon>Achlyaceae</taxon>
        <taxon>Achlya</taxon>
    </lineage>
</organism>
<dbReference type="GO" id="GO:1990904">
    <property type="term" value="C:ribonucleoprotein complex"/>
    <property type="evidence" value="ECO:0007669"/>
    <property type="project" value="UniProtKB-KW"/>
</dbReference>
<dbReference type="PANTHER" id="PTHR43431:SF7">
    <property type="entry name" value="OXIDOREDUCTASE, SHORT CHAIN DEHYDROGENASE_REDUCTASE FAMILY (AFU_ORTHOLOGUE AFUA_5G14000)"/>
    <property type="match status" value="1"/>
</dbReference>
<keyword evidence="4" id="KW-0689">Ribosomal protein</keyword>
<dbReference type="PROSITE" id="PS00527">
    <property type="entry name" value="RIBOSOMAL_S14"/>
    <property type="match status" value="1"/>
</dbReference>
<dbReference type="InterPro" id="IPR039744">
    <property type="entry name" value="RIbosomal_uS14_euk_arc"/>
</dbReference>
<dbReference type="SUPFAM" id="SSF51735">
    <property type="entry name" value="NAD(P)-binding Rossmann-fold domains"/>
    <property type="match status" value="1"/>
</dbReference>
<sequence length="308" mass="34370">MPVALLRRIHGDAFSRKCVLVVGAGDSTGAEIARAFARDGFTACCVRRDQEKATELAATIQAEGLAAVGFGVDCRVEENVQALVNDIENRLGPIEVAVFNVGANVRFPITETTARVYRKVWEMACFSGFLMGREAAARMLPRGRGTILFTGATASVRGGAHFSAFSSAKFALRALSQSMARELSPKGIHVAHVVIDGAIDTPWIHENFPQAKELQKVEGLLRPEEIAKAYVQIHHQHRSAWAHEIDLRPWNEKWMTNLHYTHPRNYGKDSRHCRSCATTRGMISKYGLNMCRRCFRERATQIGFIKYR</sequence>
<dbReference type="GO" id="GO:0005840">
    <property type="term" value="C:ribosome"/>
    <property type="evidence" value="ECO:0007669"/>
    <property type="project" value="UniProtKB-KW"/>
</dbReference>
<dbReference type="FunFam" id="4.10.830.10:FF:000002">
    <property type="entry name" value="40S ribosomal protein S29"/>
    <property type="match status" value="1"/>
</dbReference>
<dbReference type="GO" id="GO:0008270">
    <property type="term" value="F:zinc ion binding"/>
    <property type="evidence" value="ECO:0007669"/>
    <property type="project" value="InterPro"/>
</dbReference>
<dbReference type="EMBL" id="JNBR01001845">
    <property type="protein sequence ID" value="OQR84589.1"/>
    <property type="molecule type" value="Genomic_DNA"/>
</dbReference>
<evidence type="ECO:0000256" key="2">
    <source>
        <dbReference type="ARBA" id="ARBA00009083"/>
    </source>
</evidence>
<evidence type="ECO:0000313" key="6">
    <source>
        <dbReference type="EMBL" id="OQR84589.1"/>
    </source>
</evidence>
<keyword evidence="5" id="KW-0687">Ribonucleoprotein</keyword>
<name>A0A1V9YFW3_ACHHY</name>
<dbReference type="AlphaFoldDB" id="A0A1V9YFW3"/>
<dbReference type="NCBIfam" id="NF004424">
    <property type="entry name" value="PRK05766.1"/>
    <property type="match status" value="1"/>
</dbReference>
<dbReference type="Gene3D" id="4.10.830.10">
    <property type="entry name" value="30s Ribosomal Protein S14, Chain N"/>
    <property type="match status" value="1"/>
</dbReference>
<comment type="caution">
    <text evidence="6">The sequence shown here is derived from an EMBL/GenBank/DDBJ whole genome shotgun (WGS) entry which is preliminary data.</text>
</comment>
<dbReference type="GO" id="GO:0003735">
    <property type="term" value="F:structural constituent of ribosome"/>
    <property type="evidence" value="ECO:0007669"/>
    <property type="project" value="InterPro"/>
</dbReference>
<comment type="cofactor">
    <cofactor evidence="1">
        <name>Zn(2+)</name>
        <dbReference type="ChEBI" id="CHEBI:29105"/>
    </cofactor>
</comment>
<keyword evidence="7" id="KW-1185">Reference proteome</keyword>
<dbReference type="InterPro" id="IPR018271">
    <property type="entry name" value="Ribosomal_uS14_CS"/>
</dbReference>
<dbReference type="PRINTS" id="PR00081">
    <property type="entry name" value="GDHRDH"/>
</dbReference>
<dbReference type="InterPro" id="IPR036291">
    <property type="entry name" value="NAD(P)-bd_dom_sf"/>
</dbReference>
<dbReference type="Proteomes" id="UP000243579">
    <property type="component" value="Unassembled WGS sequence"/>
</dbReference>
<dbReference type="PANTHER" id="PTHR43431">
    <property type="entry name" value="OXIDOREDUCTASE, SHORT CHAIN DEHYDROGENASE/REDUCTASE FAMILY (AFU_ORTHOLOGUE AFUA_5G14000)"/>
    <property type="match status" value="1"/>
</dbReference>
<evidence type="ECO:0000256" key="3">
    <source>
        <dbReference type="ARBA" id="ARBA00022833"/>
    </source>
</evidence>
<dbReference type="STRING" id="1202772.A0A1V9YFW3"/>
<dbReference type="OrthoDB" id="5399006at2759"/>
<reference evidence="6 7" key="1">
    <citation type="journal article" date="2014" name="Genome Biol. Evol.">
        <title>The secreted proteins of Achlya hypogyna and Thraustotheca clavata identify the ancestral oomycete secretome and reveal gene acquisitions by horizontal gene transfer.</title>
        <authorList>
            <person name="Misner I."/>
            <person name="Blouin N."/>
            <person name="Leonard G."/>
            <person name="Richards T.A."/>
            <person name="Lane C.E."/>
        </authorList>
    </citation>
    <scope>NUCLEOTIDE SEQUENCE [LARGE SCALE GENOMIC DNA]</scope>
    <source>
        <strain evidence="6 7">ATCC 48635</strain>
    </source>
</reference>
<dbReference type="Pfam" id="PF00253">
    <property type="entry name" value="Ribosomal_S14"/>
    <property type="match status" value="1"/>
</dbReference>
<keyword evidence="3" id="KW-0862">Zinc</keyword>
<gene>
    <name evidence="6" type="ORF">ACHHYP_13187</name>
</gene>
<dbReference type="CDD" id="cd05373">
    <property type="entry name" value="SDR_c10"/>
    <property type="match status" value="1"/>
</dbReference>
<dbReference type="Pfam" id="PF00106">
    <property type="entry name" value="adh_short"/>
    <property type="match status" value="1"/>
</dbReference>
<proteinExistence type="inferred from homology"/>
<dbReference type="Gene3D" id="3.40.50.720">
    <property type="entry name" value="NAD(P)-binding Rossmann-like Domain"/>
    <property type="match status" value="1"/>
</dbReference>
<protein>
    <submittedName>
        <fullName evidence="6">Short-chain dehydrogenase</fullName>
    </submittedName>
</protein>
<accession>A0A1V9YFW3</accession>
<evidence type="ECO:0000256" key="5">
    <source>
        <dbReference type="ARBA" id="ARBA00023274"/>
    </source>
</evidence>
<evidence type="ECO:0000256" key="1">
    <source>
        <dbReference type="ARBA" id="ARBA00001947"/>
    </source>
</evidence>
<dbReference type="GO" id="GO:0006412">
    <property type="term" value="P:translation"/>
    <property type="evidence" value="ECO:0007669"/>
    <property type="project" value="InterPro"/>
</dbReference>
<evidence type="ECO:0000256" key="4">
    <source>
        <dbReference type="ARBA" id="ARBA00022980"/>
    </source>
</evidence>
<comment type="similarity">
    <text evidence="2">Belongs to the universal ribosomal protein uS14 family.</text>
</comment>